<reference evidence="1 2" key="1">
    <citation type="submission" date="2019-02" db="EMBL/GenBank/DDBJ databases">
        <authorList>
            <person name="Goldberg S.R."/>
            <person name="Haltli B.A."/>
            <person name="Correa H."/>
            <person name="Russell K.G."/>
        </authorList>
    </citation>
    <scope>NUCLEOTIDE SEQUENCE [LARGE SCALE GENOMIC DNA]</scope>
    <source>
        <strain evidence="1 2">JCM 16186</strain>
    </source>
</reference>
<proteinExistence type="predicted"/>
<gene>
    <name evidence="1" type="ORF">E1163_20110</name>
</gene>
<evidence type="ECO:0008006" key="3">
    <source>
        <dbReference type="Google" id="ProtNLM"/>
    </source>
</evidence>
<dbReference type="Proteomes" id="UP000798808">
    <property type="component" value="Unassembled WGS sequence"/>
</dbReference>
<dbReference type="RefSeq" id="WP_155174272.1">
    <property type="nucleotide sequence ID" value="NZ_BAAAFL010000010.1"/>
</dbReference>
<accession>A0ABW9RT82</accession>
<evidence type="ECO:0000313" key="2">
    <source>
        <dbReference type="Proteomes" id="UP000798808"/>
    </source>
</evidence>
<organism evidence="1 2">
    <name type="scientific">Fulvivirga kasyanovii</name>
    <dbReference type="NCBI Taxonomy" id="396812"/>
    <lineage>
        <taxon>Bacteria</taxon>
        <taxon>Pseudomonadati</taxon>
        <taxon>Bacteroidota</taxon>
        <taxon>Cytophagia</taxon>
        <taxon>Cytophagales</taxon>
        <taxon>Fulvivirgaceae</taxon>
        <taxon>Fulvivirga</taxon>
    </lineage>
</organism>
<dbReference type="EMBL" id="SMLW01000620">
    <property type="protein sequence ID" value="MTI27271.1"/>
    <property type="molecule type" value="Genomic_DNA"/>
</dbReference>
<evidence type="ECO:0000313" key="1">
    <source>
        <dbReference type="EMBL" id="MTI27271.1"/>
    </source>
</evidence>
<keyword evidence="2" id="KW-1185">Reference proteome</keyword>
<comment type="caution">
    <text evidence="1">The sequence shown here is derived from an EMBL/GenBank/DDBJ whole genome shotgun (WGS) entry which is preliminary data.</text>
</comment>
<name>A0ABW9RT82_9BACT</name>
<sequence>MEIKAPDYVKSYKDGRVELELDTAFKSKNGKILLSKISDSSIPQLIIRMKRNKSVGKHPRMSPKEKG</sequence>
<protein>
    <recommendedName>
        <fullName evidence="3">DUF2283 domain-containing protein</fullName>
    </recommendedName>
</protein>